<dbReference type="Gene3D" id="1.10.1520.10">
    <property type="entry name" value="Ribonuclease III domain"/>
    <property type="match status" value="1"/>
</dbReference>
<evidence type="ECO:0000256" key="2">
    <source>
        <dbReference type="ARBA" id="ARBA00010183"/>
    </source>
</evidence>
<feature type="domain" description="DRBM" evidence="9">
    <location>
        <begin position="161"/>
        <end position="229"/>
    </location>
</feature>
<dbReference type="InterPro" id="IPR000999">
    <property type="entry name" value="RNase_III_dom"/>
</dbReference>
<evidence type="ECO:0000259" key="9">
    <source>
        <dbReference type="PROSITE" id="PS50137"/>
    </source>
</evidence>
<accession>A0ABV2J910</accession>
<dbReference type="InterPro" id="IPR011907">
    <property type="entry name" value="RNase_III"/>
</dbReference>
<comment type="subcellular location">
    <subcellularLocation>
        <location evidence="8">Cytoplasm</location>
    </subcellularLocation>
</comment>
<keyword evidence="12" id="KW-1185">Reference proteome</keyword>
<feature type="binding site" evidence="8">
    <location>
        <position position="120"/>
    </location>
    <ligand>
        <name>Mg(2+)</name>
        <dbReference type="ChEBI" id="CHEBI:18420"/>
    </ligand>
</feature>
<dbReference type="PROSITE" id="PS50137">
    <property type="entry name" value="DS_RBD"/>
    <property type="match status" value="1"/>
</dbReference>
<evidence type="ECO:0000256" key="3">
    <source>
        <dbReference type="ARBA" id="ARBA00022664"/>
    </source>
</evidence>
<dbReference type="Pfam" id="PF00035">
    <property type="entry name" value="dsrm"/>
    <property type="match status" value="1"/>
</dbReference>
<dbReference type="CDD" id="cd00593">
    <property type="entry name" value="RIBOc"/>
    <property type="match status" value="1"/>
</dbReference>
<keyword evidence="8" id="KW-0819">tRNA processing</keyword>
<dbReference type="Gene3D" id="3.30.160.20">
    <property type="match status" value="1"/>
</dbReference>
<evidence type="ECO:0000259" key="10">
    <source>
        <dbReference type="PROSITE" id="PS50142"/>
    </source>
</evidence>
<dbReference type="SUPFAM" id="SSF54768">
    <property type="entry name" value="dsRNA-binding domain-like"/>
    <property type="match status" value="1"/>
</dbReference>
<dbReference type="Proteomes" id="UP001549162">
    <property type="component" value="Unassembled WGS sequence"/>
</dbReference>
<evidence type="ECO:0000256" key="1">
    <source>
        <dbReference type="ARBA" id="ARBA00000109"/>
    </source>
</evidence>
<feature type="binding site" evidence="8">
    <location>
        <position position="123"/>
    </location>
    <ligand>
        <name>Mg(2+)</name>
        <dbReference type="ChEBI" id="CHEBI:18420"/>
    </ligand>
</feature>
<dbReference type="InterPro" id="IPR014720">
    <property type="entry name" value="dsRBD_dom"/>
</dbReference>
<keyword evidence="5 8" id="KW-0255">Endonuclease</keyword>
<feature type="domain" description="RNase III" evidence="10">
    <location>
        <begin position="5"/>
        <end position="134"/>
    </location>
</feature>
<comment type="cofactor">
    <cofactor evidence="8">
        <name>Mg(2+)</name>
        <dbReference type="ChEBI" id="CHEBI:18420"/>
    </cofactor>
</comment>
<keyword evidence="8" id="KW-0479">Metal-binding</keyword>
<dbReference type="PANTHER" id="PTHR11207">
    <property type="entry name" value="RIBONUCLEASE III"/>
    <property type="match status" value="1"/>
</dbReference>
<protein>
    <recommendedName>
        <fullName evidence="8">Ribonuclease 3</fullName>
        <ecNumber evidence="8">3.1.26.3</ecNumber>
    </recommendedName>
    <alternativeName>
        <fullName evidence="8">Ribonuclease III</fullName>
        <shortName evidence="8">RNase III</shortName>
    </alternativeName>
</protein>
<name>A0ABV2J910_9FIRM</name>
<evidence type="ECO:0000256" key="8">
    <source>
        <dbReference type="HAMAP-Rule" id="MF_00104"/>
    </source>
</evidence>
<dbReference type="HAMAP" id="MF_00104">
    <property type="entry name" value="RNase_III"/>
    <property type="match status" value="1"/>
</dbReference>
<feature type="active site" evidence="8">
    <location>
        <position position="123"/>
    </location>
</feature>
<dbReference type="InterPro" id="IPR036389">
    <property type="entry name" value="RNase_III_sf"/>
</dbReference>
<keyword evidence="8" id="KW-0460">Magnesium</keyword>
<dbReference type="EC" id="3.1.26.3" evidence="8"/>
<dbReference type="NCBIfam" id="TIGR02191">
    <property type="entry name" value="RNaseIII"/>
    <property type="match status" value="1"/>
</dbReference>
<feature type="active site" evidence="8">
    <location>
        <position position="51"/>
    </location>
</feature>
<evidence type="ECO:0000313" key="11">
    <source>
        <dbReference type="EMBL" id="MET3616400.1"/>
    </source>
</evidence>
<reference evidence="11 12" key="1">
    <citation type="submission" date="2024-06" db="EMBL/GenBank/DDBJ databases">
        <title>Genomic Encyclopedia of Type Strains, Phase IV (KMG-IV): sequencing the most valuable type-strain genomes for metagenomic binning, comparative biology and taxonomic classification.</title>
        <authorList>
            <person name="Goeker M."/>
        </authorList>
    </citation>
    <scope>NUCLEOTIDE SEQUENCE [LARGE SCALE GENOMIC DNA]</scope>
    <source>
        <strain evidence="11 12">DSM 21460</strain>
    </source>
</reference>
<evidence type="ECO:0000256" key="5">
    <source>
        <dbReference type="ARBA" id="ARBA00022759"/>
    </source>
</evidence>
<sequence length="233" mass="26379">MSKRLVQIQNKIGYSFKDLKLLKSALTHSSYVNENKMHHFESNERLEFLGDAVLDLVIGEYLYTKYPQKSEGYLSKLRSESVNEHILYMISKEINLGDSILFGNGEIKNGGRNRESTSSDALEALIGAIYLDSSFECAKNIVLELFNSYINEDVIKNISRDYKTEFQEIVQKYGKICEYEIVKEEGPDNNKTFYSHLKIDGKVVGKGSGKTKKKATQMAAKAAIDDLEGTNFV</sequence>
<dbReference type="GO" id="GO:0004525">
    <property type="term" value="F:ribonuclease III activity"/>
    <property type="evidence" value="ECO:0007669"/>
    <property type="project" value="UniProtKB-EC"/>
</dbReference>
<keyword evidence="8" id="KW-0699">rRNA-binding</keyword>
<keyword evidence="4 8" id="KW-0540">Nuclease</keyword>
<keyword evidence="3 8" id="KW-0507">mRNA processing</keyword>
<dbReference type="EMBL" id="JBEPMA010000001">
    <property type="protein sequence ID" value="MET3616400.1"/>
    <property type="molecule type" value="Genomic_DNA"/>
</dbReference>
<dbReference type="RefSeq" id="WP_354366386.1">
    <property type="nucleotide sequence ID" value="NZ_JBEPMA010000001.1"/>
</dbReference>
<evidence type="ECO:0000313" key="12">
    <source>
        <dbReference type="Proteomes" id="UP001549162"/>
    </source>
</evidence>
<dbReference type="PROSITE" id="PS50142">
    <property type="entry name" value="RNASE_3_2"/>
    <property type="match status" value="1"/>
</dbReference>
<keyword evidence="7 8" id="KW-0694">RNA-binding</keyword>
<dbReference type="SUPFAM" id="SSF69065">
    <property type="entry name" value="RNase III domain-like"/>
    <property type="match status" value="1"/>
</dbReference>
<comment type="function">
    <text evidence="8">Digests double-stranded RNA. Involved in the processing of primary rRNA transcript to yield the immediate precursors to the large and small rRNAs (23S and 16S). Processes some mRNAs, and tRNAs when they are encoded in the rRNA operon. Processes pre-crRNA and tracrRNA of type II CRISPR loci if present in the organism.</text>
</comment>
<keyword evidence="6 8" id="KW-0378">Hydrolase</keyword>
<keyword evidence="8" id="KW-0698">rRNA processing</keyword>
<dbReference type="PANTHER" id="PTHR11207:SF0">
    <property type="entry name" value="RIBONUCLEASE 3"/>
    <property type="match status" value="1"/>
</dbReference>
<evidence type="ECO:0000256" key="7">
    <source>
        <dbReference type="ARBA" id="ARBA00022884"/>
    </source>
</evidence>
<dbReference type="SMART" id="SM00535">
    <property type="entry name" value="RIBOc"/>
    <property type="match status" value="1"/>
</dbReference>
<dbReference type="CDD" id="cd10845">
    <property type="entry name" value="DSRM_RNAse_III_family"/>
    <property type="match status" value="1"/>
</dbReference>
<dbReference type="PROSITE" id="PS00517">
    <property type="entry name" value="RNASE_3_1"/>
    <property type="match status" value="1"/>
</dbReference>
<organism evidence="11 12">
    <name type="scientific">Peptoniphilus olsenii</name>
    <dbReference type="NCBI Taxonomy" id="411570"/>
    <lineage>
        <taxon>Bacteria</taxon>
        <taxon>Bacillati</taxon>
        <taxon>Bacillota</taxon>
        <taxon>Tissierellia</taxon>
        <taxon>Tissierellales</taxon>
        <taxon>Peptoniphilaceae</taxon>
        <taxon>Peptoniphilus</taxon>
    </lineage>
</organism>
<comment type="subunit">
    <text evidence="8">Homodimer.</text>
</comment>
<dbReference type="SMART" id="SM00358">
    <property type="entry name" value="DSRM"/>
    <property type="match status" value="1"/>
</dbReference>
<gene>
    <name evidence="8" type="primary">rnc</name>
    <name evidence="11" type="ORF">ABID14_000020</name>
</gene>
<proteinExistence type="inferred from homology"/>
<evidence type="ECO:0000256" key="4">
    <source>
        <dbReference type="ARBA" id="ARBA00022722"/>
    </source>
</evidence>
<comment type="similarity">
    <text evidence="2">Belongs to the ribonuclease III family.</text>
</comment>
<keyword evidence="8" id="KW-0963">Cytoplasm</keyword>
<comment type="catalytic activity">
    <reaction evidence="1 8">
        <text>Endonucleolytic cleavage to 5'-phosphomonoester.</text>
        <dbReference type="EC" id="3.1.26.3"/>
    </reaction>
</comment>
<dbReference type="Pfam" id="PF14622">
    <property type="entry name" value="Ribonucleas_3_3"/>
    <property type="match status" value="1"/>
</dbReference>
<comment type="caution">
    <text evidence="11">The sequence shown here is derived from an EMBL/GenBank/DDBJ whole genome shotgun (WGS) entry which is preliminary data.</text>
</comment>
<evidence type="ECO:0000256" key="6">
    <source>
        <dbReference type="ARBA" id="ARBA00022801"/>
    </source>
</evidence>
<feature type="binding site" evidence="8">
    <location>
        <position position="47"/>
    </location>
    <ligand>
        <name>Mg(2+)</name>
        <dbReference type="ChEBI" id="CHEBI:18420"/>
    </ligand>
</feature>